<feature type="region of interest" description="Disordered" evidence="1">
    <location>
        <begin position="1"/>
        <end position="27"/>
    </location>
</feature>
<dbReference type="EMBL" id="GBXM01067398">
    <property type="protein sequence ID" value="JAH41179.1"/>
    <property type="molecule type" value="Transcribed_RNA"/>
</dbReference>
<dbReference type="EMBL" id="GBXM01069082">
    <property type="protein sequence ID" value="JAH39495.1"/>
    <property type="molecule type" value="Transcribed_RNA"/>
</dbReference>
<reference evidence="2" key="2">
    <citation type="journal article" date="2015" name="Fish Shellfish Immunol.">
        <title>Early steps in the European eel (Anguilla anguilla)-Vibrio vulnificus interaction in the gills: Role of the RtxA13 toxin.</title>
        <authorList>
            <person name="Callol A."/>
            <person name="Pajuelo D."/>
            <person name="Ebbesson L."/>
            <person name="Teles M."/>
            <person name="MacKenzie S."/>
            <person name="Amaro C."/>
        </authorList>
    </citation>
    <scope>NUCLEOTIDE SEQUENCE</scope>
</reference>
<reference evidence="2" key="1">
    <citation type="submission" date="2014-11" db="EMBL/GenBank/DDBJ databases">
        <authorList>
            <person name="Amaro Gonzalez C."/>
        </authorList>
    </citation>
    <scope>NUCLEOTIDE SEQUENCE</scope>
</reference>
<evidence type="ECO:0000313" key="2">
    <source>
        <dbReference type="EMBL" id="JAH39495.1"/>
    </source>
</evidence>
<proteinExistence type="predicted"/>
<name>A0A0E9SFP0_ANGAN</name>
<accession>A0A0E9SFP0</accession>
<evidence type="ECO:0000256" key="1">
    <source>
        <dbReference type="SAM" id="MobiDB-lite"/>
    </source>
</evidence>
<dbReference type="AlphaFoldDB" id="A0A0E9SFP0"/>
<organism evidence="2">
    <name type="scientific">Anguilla anguilla</name>
    <name type="common">European freshwater eel</name>
    <name type="synonym">Muraena anguilla</name>
    <dbReference type="NCBI Taxonomy" id="7936"/>
    <lineage>
        <taxon>Eukaryota</taxon>
        <taxon>Metazoa</taxon>
        <taxon>Chordata</taxon>
        <taxon>Craniata</taxon>
        <taxon>Vertebrata</taxon>
        <taxon>Euteleostomi</taxon>
        <taxon>Actinopterygii</taxon>
        <taxon>Neopterygii</taxon>
        <taxon>Teleostei</taxon>
        <taxon>Anguilliformes</taxon>
        <taxon>Anguillidae</taxon>
        <taxon>Anguilla</taxon>
    </lineage>
</organism>
<sequence length="27" mass="2895">MLGGEPSSHNPDPHEVKGQRSLQLPLA</sequence>
<protein>
    <submittedName>
        <fullName evidence="2">Uncharacterized protein</fullName>
    </submittedName>
</protein>